<dbReference type="EMBL" id="JFBM01000023">
    <property type="protein sequence ID" value="KFU78641.1"/>
    <property type="molecule type" value="Genomic_DNA"/>
</dbReference>
<dbReference type="AlphaFoldDB" id="A0A2P2FPI9"/>
<organism evidence="1 2">
    <name type="scientific">Amycolatopsis lurida NRRL 2430</name>
    <dbReference type="NCBI Taxonomy" id="1460371"/>
    <lineage>
        <taxon>Bacteria</taxon>
        <taxon>Bacillati</taxon>
        <taxon>Actinomycetota</taxon>
        <taxon>Actinomycetes</taxon>
        <taxon>Pseudonocardiales</taxon>
        <taxon>Pseudonocardiaceae</taxon>
        <taxon>Amycolatopsis</taxon>
    </lineage>
</organism>
<evidence type="ECO:0000313" key="1">
    <source>
        <dbReference type="EMBL" id="KFU78641.1"/>
    </source>
</evidence>
<evidence type="ECO:0000313" key="2">
    <source>
        <dbReference type="Proteomes" id="UP000256220"/>
    </source>
</evidence>
<accession>A0A2P2FPI9</accession>
<comment type="caution">
    <text evidence="1">The sequence shown here is derived from an EMBL/GenBank/DDBJ whole genome shotgun (WGS) entry which is preliminary data.</text>
</comment>
<dbReference type="Proteomes" id="UP000256220">
    <property type="component" value="Unassembled WGS sequence"/>
</dbReference>
<reference evidence="1 2" key="1">
    <citation type="journal article" date="2014" name="Genome Announc.">
        <title>Draft Genome Sequence of Amycolatopsis lurida NRRL 2430, Producer of the Glycopeptide Family Antibiotic Ristocetin.</title>
        <authorList>
            <person name="Kwun M.J."/>
            <person name="Hong H.J."/>
        </authorList>
    </citation>
    <scope>NUCLEOTIDE SEQUENCE [LARGE SCALE GENOMIC DNA]</scope>
    <source>
        <strain evidence="1 2">NRRL 2430</strain>
    </source>
</reference>
<gene>
    <name evidence="1" type="ORF">BB31_24600</name>
</gene>
<dbReference type="RefSeq" id="WP_034315388.1">
    <property type="nucleotide sequence ID" value="NZ_JFBM01000023.1"/>
</dbReference>
<keyword evidence="2" id="KW-1185">Reference proteome</keyword>
<protein>
    <submittedName>
        <fullName evidence="1">Uncharacterized protein</fullName>
    </submittedName>
</protein>
<sequence>MVTAGTVLWFGQGKDERSIDIGRCDRLPQVKYGADLVGAIVLEVNGVEVLDRDLADDIVMMWTYVANVVNEYRNGRPARTSLPDQGICFSLNPLPRGQILVSLEGAGDKRAASADAEEVLFALRFAGNEFFDKMEELTGRFWPKVRSRLNSGSEFQ</sequence>
<name>A0A2P2FPI9_AMYLU</name>
<proteinExistence type="predicted"/>